<organism evidence="1">
    <name type="scientific">Octopus bimaculoides</name>
    <name type="common">California two-spotted octopus</name>
    <dbReference type="NCBI Taxonomy" id="37653"/>
    <lineage>
        <taxon>Eukaryota</taxon>
        <taxon>Metazoa</taxon>
        <taxon>Spiralia</taxon>
        <taxon>Lophotrochozoa</taxon>
        <taxon>Mollusca</taxon>
        <taxon>Cephalopoda</taxon>
        <taxon>Coleoidea</taxon>
        <taxon>Octopodiformes</taxon>
        <taxon>Octopoda</taxon>
        <taxon>Incirrata</taxon>
        <taxon>Octopodidae</taxon>
        <taxon>Octopus</taxon>
    </lineage>
</organism>
<accession>A0A0L8FIF8</accession>
<name>A0A0L8FIF8_OCTBM</name>
<gene>
    <name evidence="1" type="ORF">OCBIM_22018878mg</name>
</gene>
<dbReference type="AlphaFoldDB" id="A0A0L8FIF8"/>
<evidence type="ECO:0000313" key="1">
    <source>
        <dbReference type="EMBL" id="KOF63498.1"/>
    </source>
</evidence>
<dbReference type="EMBL" id="KQ430914">
    <property type="protein sequence ID" value="KOF63498.1"/>
    <property type="molecule type" value="Genomic_DNA"/>
</dbReference>
<reference evidence="1" key="1">
    <citation type="submission" date="2015-07" db="EMBL/GenBank/DDBJ databases">
        <title>MeaNS - Measles Nucleotide Surveillance Program.</title>
        <authorList>
            <person name="Tran T."/>
            <person name="Druce J."/>
        </authorList>
    </citation>
    <scope>NUCLEOTIDE SEQUENCE</scope>
    <source>
        <strain evidence="1">UCB-OBI-ISO-001</strain>
        <tissue evidence="1">Gonad</tissue>
    </source>
</reference>
<proteinExistence type="predicted"/>
<protein>
    <submittedName>
        <fullName evidence="1">Uncharacterized protein</fullName>
    </submittedName>
</protein>
<sequence>MCGMYAYLSRCACVHVYSYGPDRTAVANKNRANTCAKMHCLLKTPMTEYYS</sequence>